<feature type="region of interest" description="Disordered" evidence="1">
    <location>
        <begin position="60"/>
        <end position="788"/>
    </location>
</feature>
<sequence>MAEPSPNSETEVMDPKPDAPDCHRCDTFEPQAWRKSLCRNCFHALEEHVEDLLAAEAKEVAKEAAMGQKKDPGKSSKSSTAVQPASPSPKEAPKPAPKPDMTTSKAKKTSTKDTKDSPHSSTSSSSSSSSSLSGSTASSAPKSAREKFLEKVGKSSEKTSGPGKDSTSSTAAKSEKKATEPNPKTSSSSLPPSSKSLLKSSQQSSTSSASSSSLSSKSKTASSSSISSTTTTTNNSPGQKGSILKATTALMESKMSSSKSSLSQPPKSQEVRIPGASGSSLSSKLSAFAEKTGTSEPIRKTTESKLSSKSSSETSKSTQSSKPASKKEPEPKESNVASKFAKFGGSKLKESPKNSTEDLRSKTSTGAPLKKEGTKNDVPSKSNSSKTAVFEKNSPNKNDSERVASSSLKHSKDFSSSRTDLVKGAGQDKQSSIKKEGTSSKPSAEHEKNSPVGKKTAGLDKSESKNSTKHDGLSTRLVGSTSAKPGENTPLAGAGRWGGKAGGGEKLISSDVTGKHQARSTSEGSHSSPKPNSSSEAVGKEGKEKISGQGSASGGELSRVGAGKSDDKNVVSKDGGDVDPRNKHSPRPPAPQPTDPIRPAGTLDRGEQTAKDPLRGGSKKPSDLSLDITPNGNKSDGSVRSTPSPLTSGVKSILDTKSKFRDKDLHPPKSPNVEVPSPTRGDKLLKHGVDEGSTKISHDGGGKTAESDEQRKLKEELKRREEELQGVKSRLTEMESRVKDLETEKEKALQAEKKERDRKAEDEKKKAKEMEEKNRREEAEQTSHKRDLDTVKEKLIELQAKLEEKEGQCERLTTDNLGLKERLTTRSQEDHEKTEKEKELSVLEQDLEAAEKELEETREDNRELKRQVMEMRNEMDEMTDSFRESELEEFREMQRELEMASKNCRILQFKLRKAERRNIQTEEDRANYEEKLRQLEAQFDSQDARSHIQVLEEELRVAKEVSVRLHDELDIVEDKRLKAMEENRHLTELLEHTDKRQFRMEMEIDKLRDMGTLAEYLLDIDGTLSDVLTGAPKKPPTLSTSFDDWPAKYRYCQKNPLKAHRTLIDLLMCLSNY</sequence>
<feature type="compositionally biased region" description="Polar residues" evidence="1">
    <location>
        <begin position="628"/>
        <end position="650"/>
    </location>
</feature>
<organism evidence="2 3">
    <name type="scientific">Elysia marginata</name>
    <dbReference type="NCBI Taxonomy" id="1093978"/>
    <lineage>
        <taxon>Eukaryota</taxon>
        <taxon>Metazoa</taxon>
        <taxon>Spiralia</taxon>
        <taxon>Lophotrochozoa</taxon>
        <taxon>Mollusca</taxon>
        <taxon>Gastropoda</taxon>
        <taxon>Heterobranchia</taxon>
        <taxon>Euthyneura</taxon>
        <taxon>Panpulmonata</taxon>
        <taxon>Sacoglossa</taxon>
        <taxon>Placobranchoidea</taxon>
        <taxon>Plakobranchidae</taxon>
        <taxon>Elysia</taxon>
    </lineage>
</organism>
<dbReference type="PANTHER" id="PTHR15742:SF5">
    <property type="entry name" value="GIRDIN"/>
    <property type="match status" value="1"/>
</dbReference>
<feature type="compositionally biased region" description="Low complexity" evidence="1">
    <location>
        <begin position="304"/>
        <end position="323"/>
    </location>
</feature>
<dbReference type="AlphaFoldDB" id="A0AAV4JC30"/>
<feature type="compositionally biased region" description="Basic and acidic residues" evidence="1">
    <location>
        <begin position="60"/>
        <end position="74"/>
    </location>
</feature>
<feature type="compositionally biased region" description="Basic and acidic residues" evidence="1">
    <location>
        <begin position="347"/>
        <end position="361"/>
    </location>
</feature>
<evidence type="ECO:0000313" key="2">
    <source>
        <dbReference type="EMBL" id="GFS20224.1"/>
    </source>
</evidence>
<reference evidence="2 3" key="1">
    <citation type="journal article" date="2021" name="Elife">
        <title>Chloroplast acquisition without the gene transfer in kleptoplastic sea slugs, Plakobranchus ocellatus.</title>
        <authorList>
            <person name="Maeda T."/>
            <person name="Takahashi S."/>
            <person name="Yoshida T."/>
            <person name="Shimamura S."/>
            <person name="Takaki Y."/>
            <person name="Nagai Y."/>
            <person name="Toyoda A."/>
            <person name="Suzuki Y."/>
            <person name="Arimoto A."/>
            <person name="Ishii H."/>
            <person name="Satoh N."/>
            <person name="Nishiyama T."/>
            <person name="Hasebe M."/>
            <person name="Maruyama T."/>
            <person name="Minagawa J."/>
            <person name="Obokata J."/>
            <person name="Shigenobu S."/>
        </authorList>
    </citation>
    <scope>NUCLEOTIDE SEQUENCE [LARGE SCALE GENOMIC DNA]</scope>
</reference>
<accession>A0AAV4JC30</accession>
<dbReference type="Proteomes" id="UP000762676">
    <property type="component" value="Unassembled WGS sequence"/>
</dbReference>
<comment type="caution">
    <text evidence="2">The sequence shown here is derived from an EMBL/GenBank/DDBJ whole genome shotgun (WGS) entry which is preliminary data.</text>
</comment>
<feature type="compositionally biased region" description="Gly residues" evidence="1">
    <location>
        <begin position="495"/>
        <end position="505"/>
    </location>
</feature>
<keyword evidence="3" id="KW-1185">Reference proteome</keyword>
<feature type="compositionally biased region" description="Low complexity" evidence="1">
    <location>
        <begin position="522"/>
        <end position="536"/>
    </location>
</feature>
<feature type="region of interest" description="Disordered" evidence="1">
    <location>
        <begin position="820"/>
        <end position="843"/>
    </location>
</feature>
<name>A0AAV4JC30_9GAST</name>
<proteinExistence type="predicted"/>
<feature type="compositionally biased region" description="Basic and acidic residues" evidence="1">
    <location>
        <begin position="820"/>
        <end position="841"/>
    </location>
</feature>
<evidence type="ECO:0000256" key="1">
    <source>
        <dbReference type="SAM" id="MobiDB-lite"/>
    </source>
</evidence>
<feature type="compositionally biased region" description="Polar residues" evidence="1">
    <location>
        <begin position="1"/>
        <end position="10"/>
    </location>
</feature>
<feature type="compositionally biased region" description="Basic and acidic residues" evidence="1">
    <location>
        <begin position="680"/>
        <end position="788"/>
    </location>
</feature>
<feature type="compositionally biased region" description="Basic and acidic residues" evidence="1">
    <location>
        <begin position="654"/>
        <end position="667"/>
    </location>
</feature>
<feature type="compositionally biased region" description="Pro residues" evidence="1">
    <location>
        <begin position="587"/>
        <end position="596"/>
    </location>
</feature>
<feature type="compositionally biased region" description="Basic and acidic residues" evidence="1">
    <location>
        <begin position="143"/>
        <end position="157"/>
    </location>
</feature>
<feature type="compositionally biased region" description="Low complexity" evidence="1">
    <location>
        <begin position="185"/>
        <end position="236"/>
    </location>
</feature>
<feature type="compositionally biased region" description="Polar residues" evidence="1">
    <location>
        <begin position="377"/>
        <end position="397"/>
    </location>
</feature>
<feature type="compositionally biased region" description="Low complexity" evidence="1">
    <location>
        <begin position="119"/>
        <end position="142"/>
    </location>
</feature>
<feature type="compositionally biased region" description="Basic and acidic residues" evidence="1">
    <location>
        <begin position="604"/>
        <end position="614"/>
    </location>
</feature>
<dbReference type="PANTHER" id="PTHR15742">
    <property type="entry name" value="GIRDIN"/>
    <property type="match status" value="1"/>
</dbReference>
<feature type="compositionally biased region" description="Low complexity" evidence="1">
    <location>
        <begin position="275"/>
        <end position="287"/>
    </location>
</feature>
<dbReference type="EMBL" id="BMAT01003097">
    <property type="protein sequence ID" value="GFS20224.1"/>
    <property type="molecule type" value="Genomic_DNA"/>
</dbReference>
<gene>
    <name evidence="2" type="ORF">ElyMa_001564900</name>
</gene>
<feature type="compositionally biased region" description="Basic and acidic residues" evidence="1">
    <location>
        <begin position="564"/>
        <end position="582"/>
    </location>
</feature>
<feature type="compositionally biased region" description="Basic and acidic residues" evidence="1">
    <location>
        <begin position="431"/>
        <end position="449"/>
    </location>
</feature>
<feature type="region of interest" description="Disordered" evidence="1">
    <location>
        <begin position="1"/>
        <end position="21"/>
    </location>
</feature>
<evidence type="ECO:0000313" key="3">
    <source>
        <dbReference type="Proteomes" id="UP000762676"/>
    </source>
</evidence>
<feature type="compositionally biased region" description="Low complexity" evidence="1">
    <location>
        <begin position="250"/>
        <end position="268"/>
    </location>
</feature>
<dbReference type="InterPro" id="IPR049885">
    <property type="entry name" value="MTCL1-3"/>
</dbReference>
<protein>
    <submittedName>
        <fullName evidence="2">Microtubule cross-linking factor 1</fullName>
    </submittedName>
</protein>
<feature type="compositionally biased region" description="Basic and acidic residues" evidence="1">
    <location>
        <begin position="457"/>
        <end position="473"/>
    </location>
</feature>